<name>A0A6B3RXX0_9RHOB</name>
<dbReference type="EMBL" id="JAAIKE010000007">
    <property type="protein sequence ID" value="NEX47969.1"/>
    <property type="molecule type" value="Genomic_DNA"/>
</dbReference>
<dbReference type="SUPFAM" id="SSF53067">
    <property type="entry name" value="Actin-like ATPase domain"/>
    <property type="match status" value="1"/>
</dbReference>
<dbReference type="Pfam" id="PF00480">
    <property type="entry name" value="ROK"/>
    <property type="match status" value="1"/>
</dbReference>
<proteinExistence type="inferred from homology"/>
<accession>A0A6B3RXX0</accession>
<evidence type="ECO:0000256" key="1">
    <source>
        <dbReference type="ARBA" id="ARBA00006479"/>
    </source>
</evidence>
<dbReference type="PANTHER" id="PTHR18964">
    <property type="entry name" value="ROK (REPRESSOR, ORF, KINASE) FAMILY"/>
    <property type="match status" value="1"/>
</dbReference>
<comment type="caution">
    <text evidence="2">The sequence shown here is derived from an EMBL/GenBank/DDBJ whole genome shotgun (WGS) entry which is preliminary data.</text>
</comment>
<dbReference type="AlphaFoldDB" id="A0A6B3RXX0"/>
<dbReference type="InterPro" id="IPR049874">
    <property type="entry name" value="ROK_cs"/>
</dbReference>
<comment type="similarity">
    <text evidence="1">Belongs to the ROK (NagC/XylR) family.</text>
</comment>
<dbReference type="Proteomes" id="UP000481421">
    <property type="component" value="Unassembled WGS sequence"/>
</dbReference>
<reference evidence="2 3" key="1">
    <citation type="submission" date="2020-02" db="EMBL/GenBank/DDBJ databases">
        <title>Rhodobacter algicola sp. nov., isolated from microalga culture.</title>
        <authorList>
            <person name="Park C.-Y."/>
        </authorList>
    </citation>
    <scope>NUCLEOTIDE SEQUENCE [LARGE SCALE GENOMIC DNA]</scope>
    <source>
        <strain evidence="2 3">ETT8</strain>
    </source>
</reference>
<dbReference type="RefSeq" id="WP_164614239.1">
    <property type="nucleotide sequence ID" value="NZ_JAAIKE010000007.1"/>
</dbReference>
<evidence type="ECO:0000313" key="3">
    <source>
        <dbReference type="Proteomes" id="UP000481421"/>
    </source>
</evidence>
<keyword evidence="3" id="KW-1185">Reference proteome</keyword>
<dbReference type="InterPro" id="IPR043129">
    <property type="entry name" value="ATPase_NBD"/>
</dbReference>
<dbReference type="Gene3D" id="3.30.420.40">
    <property type="match status" value="2"/>
</dbReference>
<dbReference type="PROSITE" id="PS01125">
    <property type="entry name" value="ROK"/>
    <property type="match status" value="1"/>
</dbReference>
<gene>
    <name evidence="2" type="ORF">G3572_17295</name>
</gene>
<evidence type="ECO:0000313" key="2">
    <source>
        <dbReference type="EMBL" id="NEX47969.1"/>
    </source>
</evidence>
<dbReference type="InterPro" id="IPR000600">
    <property type="entry name" value="ROK"/>
</dbReference>
<protein>
    <submittedName>
        <fullName evidence="2">ROK family protein</fullName>
    </submittedName>
</protein>
<dbReference type="PANTHER" id="PTHR18964:SF149">
    <property type="entry name" value="BIFUNCTIONAL UDP-N-ACETYLGLUCOSAMINE 2-EPIMERASE_N-ACETYLMANNOSAMINE KINASE"/>
    <property type="match status" value="1"/>
</dbReference>
<sequence>MILCFDIGGSRIKAALAQGDRLTPLGETATPCDDFGAFLAALSAFAAGHALRGVSIAIAGVVAPESGRIKVANIPCADGRVLADEISAALRLPVLVLNDADCFALAEQRQGAGRGHRTVFGVILGTGVGGGLVIDGRLVQGAGGYAGEWGHGPVVPAPWNLPCGCGLNGCVDAVCGARGLEKLHHGLHGVSAPSTVILSDWQAGQVQAGETVALWLDLITPPLALVMNVVGASVVPVGGGLSNVPALLGALDQRLRAAILRQTDAALIVPAQCRPEPGLVGAAEAGWEAFGP</sequence>
<organism evidence="2 3">
    <name type="scientific">Pseudotabrizicola algicola</name>
    <dbReference type="NCBI Taxonomy" id="2709381"/>
    <lineage>
        <taxon>Bacteria</taxon>
        <taxon>Pseudomonadati</taxon>
        <taxon>Pseudomonadota</taxon>
        <taxon>Alphaproteobacteria</taxon>
        <taxon>Rhodobacterales</taxon>
        <taxon>Paracoccaceae</taxon>
        <taxon>Pseudotabrizicola</taxon>
    </lineage>
</organism>